<dbReference type="AlphaFoldDB" id="A0AAP7A275"/>
<reference evidence="1 2" key="1">
    <citation type="submission" date="2020-05" db="EMBL/GenBank/DDBJ databases">
        <title>Whole genome sequencing and identification of novel metabolites from Paenibacillus alvei strain JR949.</title>
        <authorList>
            <person name="Rajendhran J."/>
            <person name="Sree Pranav P."/>
            <person name="Mahalakshmi B."/>
            <person name="Karthikeyan R."/>
        </authorList>
    </citation>
    <scope>NUCLEOTIDE SEQUENCE [LARGE SCALE GENOMIC DNA]</scope>
    <source>
        <strain evidence="1 2">JR949</strain>
    </source>
</reference>
<organism evidence="1 2">
    <name type="scientific">Paenibacillus alvei</name>
    <name type="common">Bacillus alvei</name>
    <dbReference type="NCBI Taxonomy" id="44250"/>
    <lineage>
        <taxon>Bacteria</taxon>
        <taxon>Bacillati</taxon>
        <taxon>Bacillota</taxon>
        <taxon>Bacilli</taxon>
        <taxon>Bacillales</taxon>
        <taxon>Paenibacillaceae</taxon>
        <taxon>Paenibacillus</taxon>
    </lineage>
</organism>
<comment type="caution">
    <text evidence="1">The sequence shown here is derived from an EMBL/GenBank/DDBJ whole genome shotgun (WGS) entry which is preliminary data.</text>
</comment>
<accession>A0AAP7A275</accession>
<sequence length="376" mass="43137">MTEIKFLEDENSVLLVVDGEIIEEEACEVRSGSPDYDLTIHDDNLAKKFSLVTFDAISKEIGVIEFNSESNFMGTTSRLLFMRESFKYPIYKMFLSHDLQLDEWKNSFSIKELDIALREIISAYNDIGIEYGGIEKRDNTGFDIEFVNINSKHTIQVEIESKKPLIDEIYNKVSNLLIEQSRENAVVSVFDFPEQVRVPCEQYLIYFADFLRNLGIKATADIAHVAGRVLFSVIPESKDIALQHIREALDMYLNLPGSMQDIQILSMDIGIKEQQLLAQIQHLKSQILLANALTQSQRDTIYHQQEVMNRQQQVIDASILQQSLLTETIKNKTEDSEKILGGVVSLTKYEGKGFQINVANIYRFLKEKFKKNERSI</sequence>
<name>A0AAP7A275_PAEAL</name>
<gene>
    <name evidence="1" type="ORF">HMI46_15885</name>
</gene>
<protein>
    <submittedName>
        <fullName evidence="1">Uncharacterized protein</fullName>
    </submittedName>
</protein>
<evidence type="ECO:0000313" key="1">
    <source>
        <dbReference type="EMBL" id="NOJ72031.1"/>
    </source>
</evidence>
<dbReference type="Proteomes" id="UP000552038">
    <property type="component" value="Unassembled WGS sequence"/>
</dbReference>
<dbReference type="EMBL" id="JABFOR010000020">
    <property type="protein sequence ID" value="NOJ72031.1"/>
    <property type="molecule type" value="Genomic_DNA"/>
</dbReference>
<dbReference type="RefSeq" id="WP_171417512.1">
    <property type="nucleotide sequence ID" value="NZ_JABFOR010000020.1"/>
</dbReference>
<proteinExistence type="predicted"/>
<evidence type="ECO:0000313" key="2">
    <source>
        <dbReference type="Proteomes" id="UP000552038"/>
    </source>
</evidence>